<evidence type="ECO:0000256" key="1">
    <source>
        <dbReference type="SAM" id="MobiDB-lite"/>
    </source>
</evidence>
<feature type="transmembrane region" description="Helical" evidence="2">
    <location>
        <begin position="175"/>
        <end position="197"/>
    </location>
</feature>
<feature type="region of interest" description="Disordered" evidence="1">
    <location>
        <begin position="1"/>
        <end position="29"/>
    </location>
</feature>
<evidence type="ECO:0000259" key="3">
    <source>
        <dbReference type="Pfam" id="PF01757"/>
    </source>
</evidence>
<accession>A0A7T4T487</accession>
<feature type="transmembrane region" description="Helical" evidence="2">
    <location>
        <begin position="357"/>
        <end position="376"/>
    </location>
</feature>
<evidence type="ECO:0000313" key="6">
    <source>
        <dbReference type="Proteomes" id="UP000595221"/>
    </source>
</evidence>
<feature type="transmembrane region" description="Helical" evidence="2">
    <location>
        <begin position="267"/>
        <end position="285"/>
    </location>
</feature>
<keyword evidence="5" id="KW-0012">Acyltransferase</keyword>
<feature type="transmembrane region" description="Helical" evidence="2">
    <location>
        <begin position="209"/>
        <end position="230"/>
    </location>
</feature>
<dbReference type="Proteomes" id="UP000595221">
    <property type="component" value="Chromosome"/>
</dbReference>
<feature type="domain" description="Acyltransferase 3" evidence="3">
    <location>
        <begin position="44"/>
        <end position="377"/>
    </location>
</feature>
<keyword evidence="2" id="KW-0812">Transmembrane</keyword>
<feature type="transmembrane region" description="Helical" evidence="2">
    <location>
        <begin position="322"/>
        <end position="345"/>
    </location>
</feature>
<name>A0A7T4T487_9MICC</name>
<feature type="transmembrane region" description="Helical" evidence="2">
    <location>
        <begin position="397"/>
        <end position="415"/>
    </location>
</feature>
<evidence type="ECO:0000259" key="4">
    <source>
        <dbReference type="Pfam" id="PF19040"/>
    </source>
</evidence>
<dbReference type="GO" id="GO:0009103">
    <property type="term" value="P:lipopolysaccharide biosynthetic process"/>
    <property type="evidence" value="ECO:0007669"/>
    <property type="project" value="TreeGrafter"/>
</dbReference>
<feature type="transmembrane region" description="Helical" evidence="2">
    <location>
        <begin position="291"/>
        <end position="310"/>
    </location>
</feature>
<dbReference type="GO" id="GO:0016020">
    <property type="term" value="C:membrane"/>
    <property type="evidence" value="ECO:0007669"/>
    <property type="project" value="TreeGrafter"/>
</dbReference>
<dbReference type="EMBL" id="CP066078">
    <property type="protein sequence ID" value="QQC59163.1"/>
    <property type="molecule type" value="Genomic_DNA"/>
</dbReference>
<feature type="domain" description="SGNH" evidence="4">
    <location>
        <begin position="485"/>
        <end position="698"/>
    </location>
</feature>
<evidence type="ECO:0000256" key="2">
    <source>
        <dbReference type="SAM" id="Phobius"/>
    </source>
</evidence>
<feature type="transmembrane region" description="Helical" evidence="2">
    <location>
        <begin position="107"/>
        <end position="130"/>
    </location>
</feature>
<gene>
    <name evidence="5" type="ORF">I6H58_09480</name>
</gene>
<dbReference type="RefSeq" id="WP_198490118.1">
    <property type="nucleotide sequence ID" value="NZ_CP066078.1"/>
</dbReference>
<protein>
    <submittedName>
        <fullName evidence="5">Acyltransferase</fullName>
    </submittedName>
</protein>
<organism evidence="5 6">
    <name type="scientific">Rothia kristinae</name>
    <dbReference type="NCBI Taxonomy" id="37923"/>
    <lineage>
        <taxon>Bacteria</taxon>
        <taxon>Bacillati</taxon>
        <taxon>Actinomycetota</taxon>
        <taxon>Actinomycetes</taxon>
        <taxon>Micrococcales</taxon>
        <taxon>Micrococcaceae</taxon>
        <taxon>Rothia</taxon>
    </lineage>
</organism>
<dbReference type="PANTHER" id="PTHR23028:SF53">
    <property type="entry name" value="ACYL_TRANSF_3 DOMAIN-CONTAINING PROTEIN"/>
    <property type="match status" value="1"/>
</dbReference>
<proteinExistence type="predicted"/>
<reference evidence="5 6" key="1">
    <citation type="submission" date="2020-12" db="EMBL/GenBank/DDBJ databases">
        <title>FDA dAtabase for Regulatory Grade micrObial Sequences (FDA-ARGOS): Supporting development and validation of Infectious Disease Dx tests.</title>
        <authorList>
            <person name="Sproer C."/>
            <person name="Gronow S."/>
            <person name="Severitt S."/>
            <person name="Schroder I."/>
            <person name="Tallon L."/>
            <person name="Sadzewicz L."/>
            <person name="Zhao X."/>
            <person name="Boylan J."/>
            <person name="Ott S."/>
            <person name="Bowen H."/>
            <person name="Vavikolanu K."/>
            <person name="Mehta A."/>
            <person name="Aluvathingal J."/>
            <person name="Nadendla S."/>
            <person name="Lowell S."/>
            <person name="Myers T."/>
            <person name="Yan Y."/>
            <person name="Sichtig H."/>
        </authorList>
    </citation>
    <scope>NUCLEOTIDE SEQUENCE [LARGE SCALE GENOMIC DNA]</scope>
    <source>
        <strain evidence="5 6">FDAARGOS_1001</strain>
    </source>
</reference>
<keyword evidence="5" id="KW-0808">Transferase</keyword>
<dbReference type="InterPro" id="IPR050879">
    <property type="entry name" value="Acyltransferase_3"/>
</dbReference>
<feature type="transmembrane region" description="Helical" evidence="2">
    <location>
        <begin position="242"/>
        <end position="260"/>
    </location>
</feature>
<dbReference type="GO" id="GO:0016747">
    <property type="term" value="F:acyltransferase activity, transferring groups other than amino-acyl groups"/>
    <property type="evidence" value="ECO:0007669"/>
    <property type="project" value="InterPro"/>
</dbReference>
<dbReference type="AlphaFoldDB" id="A0A7T4T487"/>
<sequence>MSSPLPRSAHRDASGAAQPPSTVTDAVGLGTGPAPAPKPAYRPEIQGLRALAVLLVAIYHIWFGRVSGGVDVFLFVSAFLMTLSFTRKIERGVPIRWKALTTYWVHVFKRILPLAALTVVLVLVGTRLLLGADRWLSILQEAGSVLLYWENWFSIAHAVDYYAADSGAASPLRHFWSLSVQGQIFLTWPLLFALASLLARRLRLRVRPVLLGIFGTVFAASLAFSVHITAADQQSAYFNTFARLWEFALGSLLAVALPYLKAPARVRAVLGWIGVLAILVCGAVLDVQGAFPGWIALWPTLAACLVIFAGRTGTRWGADRLLSWRPLVALGGYSYALYLLHWPLLVFYLSHVGKEKAGLVSGIGLLTLALGAAVVLTRCVDTPLRSWRWAEARRWRSLLVIGACLCLGLGSIAAWRGHIMHREAQLEALGEQTYPGARSLQPGYVYRGEADPTPIPIAPVRAEDWAEPHLGPTCEQTLDRDLHGLTREECFHPVRPEHPSRTVVAVGNSHTEQWMTALMEQARRENEDLIFVRYPGCFFTTVQDNDFSGECQDWLPRAEALIADLHPDDLVVQSTFSTYDGASEQIRAGMEDQVRTWTSRGVRVIGIRDNARFTESHGACEQREGGTAGCVFDHVTARDPDPTTAWQDRFPGYAAVDMDDLICPDGRCPAVIGNVYTYIDNNHLTATYVKTMQSAFEQRFDAARTLADQRIGASGY</sequence>
<evidence type="ECO:0000313" key="5">
    <source>
        <dbReference type="EMBL" id="QQC59163.1"/>
    </source>
</evidence>
<keyword evidence="2" id="KW-1133">Transmembrane helix</keyword>
<dbReference type="Pfam" id="PF01757">
    <property type="entry name" value="Acyl_transf_3"/>
    <property type="match status" value="1"/>
</dbReference>
<keyword evidence="2" id="KW-0472">Membrane</keyword>
<dbReference type="PANTHER" id="PTHR23028">
    <property type="entry name" value="ACETYLTRANSFERASE"/>
    <property type="match status" value="1"/>
</dbReference>
<feature type="transmembrane region" description="Helical" evidence="2">
    <location>
        <begin position="69"/>
        <end position="86"/>
    </location>
</feature>
<dbReference type="InterPro" id="IPR043968">
    <property type="entry name" value="SGNH"/>
</dbReference>
<dbReference type="Pfam" id="PF19040">
    <property type="entry name" value="SGNH"/>
    <property type="match status" value="1"/>
</dbReference>
<dbReference type="InterPro" id="IPR002656">
    <property type="entry name" value="Acyl_transf_3_dom"/>
</dbReference>